<proteinExistence type="predicted"/>
<dbReference type="SMART" id="SM00155">
    <property type="entry name" value="PLDc"/>
    <property type="match status" value="2"/>
</dbReference>
<dbReference type="PANTHER" id="PTHR21248:SF22">
    <property type="entry name" value="PHOSPHOLIPASE D"/>
    <property type="match status" value="1"/>
</dbReference>
<protein>
    <submittedName>
        <fullName evidence="2">Phosphatidylserine/phosphatidylglycerophosphate/ cardiolipin synthase family protein</fullName>
    </submittedName>
</protein>
<dbReference type="SUPFAM" id="SSF56024">
    <property type="entry name" value="Phospholipase D/nuclease"/>
    <property type="match status" value="2"/>
</dbReference>
<sequence length="399" mass="46148">MMRYRNTPHTHEYLADHKVKLLLGGKSYFELLVRLIAGAQESIHLQVYIYEPDETGQLITDALIAAANRGVAVYVLVDGYGSPRLKRSFTDQFKANGIHFRVFEPLLKSKRFYIGRRMHQKVLVVDSRYALVTGANIGDKYNDRPGQPAWLDFAICVEGAVAVKLCELCWITWKNFQRIPKSFARCKPSSTVIDFSPDATGAVRMRRNDWVRHKHDITRTYKEIFRKATDRVILLSSYFLPGTSVRRDISAAVKRGVKVQLIICSRMDVPFVKDAERFMYGWLLQHGVEIYEYFGNMLHGKLATCDEEWMTIGSFNVNDLSARVSVELNLDVQGGPFVRRTISELQHIMDTKCVRINSDQFTAQNNLIRRFSRWFAFKILRVTFFLGTFYMRQEKRGDV</sequence>
<dbReference type="RefSeq" id="WP_379024247.1">
    <property type="nucleotide sequence ID" value="NZ_JBHRTA010000038.1"/>
</dbReference>
<organism evidence="2 3">
    <name type="scientific">Parapedobacter deserti</name>
    <dbReference type="NCBI Taxonomy" id="1912957"/>
    <lineage>
        <taxon>Bacteria</taxon>
        <taxon>Pseudomonadati</taxon>
        <taxon>Bacteroidota</taxon>
        <taxon>Sphingobacteriia</taxon>
        <taxon>Sphingobacteriales</taxon>
        <taxon>Sphingobacteriaceae</taxon>
        <taxon>Parapedobacter</taxon>
    </lineage>
</organism>
<dbReference type="Proteomes" id="UP001595526">
    <property type="component" value="Unassembled WGS sequence"/>
</dbReference>
<dbReference type="CDD" id="cd09110">
    <property type="entry name" value="PLDc_CLS_1"/>
    <property type="match status" value="1"/>
</dbReference>
<feature type="domain" description="PLD phosphodiesterase" evidence="1">
    <location>
        <begin position="294"/>
        <end position="321"/>
    </location>
</feature>
<dbReference type="PROSITE" id="PS50035">
    <property type="entry name" value="PLD"/>
    <property type="match status" value="2"/>
</dbReference>
<evidence type="ECO:0000259" key="1">
    <source>
        <dbReference type="PROSITE" id="PS50035"/>
    </source>
</evidence>
<name>A0ABV7JSE0_9SPHI</name>
<feature type="domain" description="PLD phosphodiesterase" evidence="1">
    <location>
        <begin position="114"/>
        <end position="141"/>
    </location>
</feature>
<accession>A0ABV7JSE0</accession>
<comment type="caution">
    <text evidence="2">The sequence shown here is derived from an EMBL/GenBank/DDBJ whole genome shotgun (WGS) entry which is preliminary data.</text>
</comment>
<dbReference type="Pfam" id="PF13091">
    <property type="entry name" value="PLDc_2"/>
    <property type="match status" value="2"/>
</dbReference>
<dbReference type="EMBL" id="JBHRTA010000038">
    <property type="protein sequence ID" value="MFC3199026.1"/>
    <property type="molecule type" value="Genomic_DNA"/>
</dbReference>
<dbReference type="InterPro" id="IPR001736">
    <property type="entry name" value="PLipase_D/transphosphatidylase"/>
</dbReference>
<gene>
    <name evidence="2" type="ORF">ACFOET_15485</name>
</gene>
<keyword evidence="3" id="KW-1185">Reference proteome</keyword>
<reference evidence="3" key="1">
    <citation type="journal article" date="2019" name="Int. J. Syst. Evol. Microbiol.">
        <title>The Global Catalogue of Microorganisms (GCM) 10K type strain sequencing project: providing services to taxonomists for standard genome sequencing and annotation.</title>
        <authorList>
            <consortium name="The Broad Institute Genomics Platform"/>
            <consortium name="The Broad Institute Genome Sequencing Center for Infectious Disease"/>
            <person name="Wu L."/>
            <person name="Ma J."/>
        </authorList>
    </citation>
    <scope>NUCLEOTIDE SEQUENCE [LARGE SCALE GENOMIC DNA]</scope>
    <source>
        <strain evidence="3">KCTC 52416</strain>
    </source>
</reference>
<dbReference type="Gene3D" id="3.30.870.10">
    <property type="entry name" value="Endonuclease Chain A"/>
    <property type="match status" value="2"/>
</dbReference>
<evidence type="ECO:0000313" key="3">
    <source>
        <dbReference type="Proteomes" id="UP001595526"/>
    </source>
</evidence>
<evidence type="ECO:0000313" key="2">
    <source>
        <dbReference type="EMBL" id="MFC3199026.1"/>
    </source>
</evidence>
<dbReference type="InterPro" id="IPR025202">
    <property type="entry name" value="PLD-like_dom"/>
</dbReference>
<dbReference type="PANTHER" id="PTHR21248">
    <property type="entry name" value="CARDIOLIPIN SYNTHASE"/>
    <property type="match status" value="1"/>
</dbReference>